<keyword evidence="8" id="KW-0998">Cell outer membrane</keyword>
<keyword evidence="7" id="KW-0975">Bacterial flagellum</keyword>
<keyword evidence="5 9" id="KW-0732">Signal</keyword>
<comment type="caution">
    <text evidence="10">The sequence shown here is derived from an EMBL/GenBank/DDBJ whole genome shotgun (WGS) entry which is preliminary data.</text>
</comment>
<evidence type="ECO:0000313" key="11">
    <source>
        <dbReference type="Proteomes" id="UP000316714"/>
    </source>
</evidence>
<keyword evidence="6" id="KW-0472">Membrane</keyword>
<evidence type="ECO:0000256" key="4">
    <source>
        <dbReference type="ARBA" id="ARBA00006929"/>
    </source>
</evidence>
<evidence type="ECO:0000256" key="5">
    <source>
        <dbReference type="ARBA" id="ARBA00022729"/>
    </source>
</evidence>
<evidence type="ECO:0000256" key="9">
    <source>
        <dbReference type="SAM" id="SignalP"/>
    </source>
</evidence>
<evidence type="ECO:0000256" key="3">
    <source>
        <dbReference type="ARBA" id="ARBA00004442"/>
    </source>
</evidence>
<dbReference type="PANTHER" id="PTHR34933:SF1">
    <property type="entry name" value="FLAGELLAR L-RING PROTEIN"/>
    <property type="match status" value="1"/>
</dbReference>
<dbReference type="AlphaFoldDB" id="A0A5C5VIY8"/>
<dbReference type="Proteomes" id="UP000316714">
    <property type="component" value="Unassembled WGS sequence"/>
</dbReference>
<proteinExistence type="inferred from homology"/>
<evidence type="ECO:0000256" key="8">
    <source>
        <dbReference type="ARBA" id="ARBA00023237"/>
    </source>
</evidence>
<dbReference type="GO" id="GO:0003774">
    <property type="term" value="F:cytoskeletal motor activity"/>
    <property type="evidence" value="ECO:0007669"/>
    <property type="project" value="InterPro"/>
</dbReference>
<accession>A0A5C5VIY8</accession>
<evidence type="ECO:0000256" key="6">
    <source>
        <dbReference type="ARBA" id="ARBA00023136"/>
    </source>
</evidence>
<dbReference type="InterPro" id="IPR000527">
    <property type="entry name" value="Flag_Lring"/>
</dbReference>
<dbReference type="RefSeq" id="WP_146565228.1">
    <property type="nucleotide sequence ID" value="NZ_SIHJ01000001.1"/>
</dbReference>
<comment type="similarity">
    <text evidence="4">Belongs to the FlgH family.</text>
</comment>
<keyword evidence="10" id="KW-0282">Flagellum</keyword>
<dbReference type="PANTHER" id="PTHR34933">
    <property type="entry name" value="FLAGELLAR L-RING PROTEIN"/>
    <property type="match status" value="1"/>
</dbReference>
<evidence type="ECO:0000313" key="10">
    <source>
        <dbReference type="EMBL" id="TWT37927.1"/>
    </source>
</evidence>
<evidence type="ECO:0000256" key="2">
    <source>
        <dbReference type="ARBA" id="ARBA00004117"/>
    </source>
</evidence>
<reference evidence="10 11" key="1">
    <citation type="submission" date="2019-02" db="EMBL/GenBank/DDBJ databases">
        <title>Deep-cultivation of Planctomycetes and their phenomic and genomic characterization uncovers novel biology.</title>
        <authorList>
            <person name="Wiegand S."/>
            <person name="Jogler M."/>
            <person name="Boedeker C."/>
            <person name="Pinto D."/>
            <person name="Vollmers J."/>
            <person name="Rivas-Marin E."/>
            <person name="Kohn T."/>
            <person name="Peeters S.H."/>
            <person name="Heuer A."/>
            <person name="Rast P."/>
            <person name="Oberbeckmann S."/>
            <person name="Bunk B."/>
            <person name="Jeske O."/>
            <person name="Meyerdierks A."/>
            <person name="Storesund J.E."/>
            <person name="Kallscheuer N."/>
            <person name="Luecker S."/>
            <person name="Lage O.M."/>
            <person name="Pohl T."/>
            <person name="Merkel B.J."/>
            <person name="Hornburger P."/>
            <person name="Mueller R.-W."/>
            <person name="Bruemmer F."/>
            <person name="Labrenz M."/>
            <person name="Spormann A.M."/>
            <person name="Op Den Camp H."/>
            <person name="Overmann J."/>
            <person name="Amann R."/>
            <person name="Jetten M.S.M."/>
            <person name="Mascher T."/>
            <person name="Medema M.H."/>
            <person name="Devos D.P."/>
            <person name="Kaster A.-K."/>
            <person name="Ovreas L."/>
            <person name="Rohde M."/>
            <person name="Galperin M.Y."/>
            <person name="Jogler C."/>
        </authorList>
    </citation>
    <scope>NUCLEOTIDE SEQUENCE [LARGE SCALE GENOMIC DNA]</scope>
    <source>
        <strain evidence="10 11">KOR34</strain>
    </source>
</reference>
<dbReference type="GO" id="GO:0009279">
    <property type="term" value="C:cell outer membrane"/>
    <property type="evidence" value="ECO:0007669"/>
    <property type="project" value="UniProtKB-SubCell"/>
</dbReference>
<sequence length="233" mass="25724" precursor="true">MTGTTKPTLLTLFLAALLFGAAGGDCAAQEGTLLYKSSLVREGQAPLTLENSSFMYQPLSPEARARELKIEDIITVLVDYRVNMNSEGEAESRKTASMNAVLAEWIGFDGKSIFRGPQTRGDPAIQGSLNSIYRAEGDLTQRDSMTFRIAAKVVDIRPNGNLVIEAHRQISSNDEVWMTSLTGEVSRQSIGPDRVVRSDAITDLRIDKKERGQVRNSYAPGWLGWWWSKGRAI</sequence>
<feature type="chain" id="PRO_5022803599" evidence="9">
    <location>
        <begin position="28"/>
        <end position="233"/>
    </location>
</feature>
<organism evidence="10 11">
    <name type="scientific">Posidoniimonas corsicana</name>
    <dbReference type="NCBI Taxonomy" id="1938618"/>
    <lineage>
        <taxon>Bacteria</taxon>
        <taxon>Pseudomonadati</taxon>
        <taxon>Planctomycetota</taxon>
        <taxon>Planctomycetia</taxon>
        <taxon>Pirellulales</taxon>
        <taxon>Lacipirellulaceae</taxon>
        <taxon>Posidoniimonas</taxon>
    </lineage>
</organism>
<comment type="subcellular location">
    <subcellularLocation>
        <location evidence="2">Bacterial flagellum basal body</location>
    </subcellularLocation>
    <subcellularLocation>
        <location evidence="3">Cell outer membrane</location>
    </subcellularLocation>
</comment>
<evidence type="ECO:0000256" key="7">
    <source>
        <dbReference type="ARBA" id="ARBA00023143"/>
    </source>
</evidence>
<name>A0A5C5VIY8_9BACT</name>
<dbReference type="PRINTS" id="PR01008">
    <property type="entry name" value="FLGLRINGFLGH"/>
</dbReference>
<dbReference type="OrthoDB" id="252240at2"/>
<gene>
    <name evidence="10" type="primary">flgH</name>
    <name evidence="10" type="ORF">KOR34_28930</name>
</gene>
<protein>
    <submittedName>
        <fullName evidence="10">Flagellar L-ring protein</fullName>
    </submittedName>
</protein>
<keyword evidence="10" id="KW-0966">Cell projection</keyword>
<comment type="function">
    <text evidence="1">Assembles around the rod to form the L-ring and probably protects the motor/basal body from shearing forces during rotation.</text>
</comment>
<evidence type="ECO:0000256" key="1">
    <source>
        <dbReference type="ARBA" id="ARBA00002591"/>
    </source>
</evidence>
<keyword evidence="11" id="KW-1185">Reference proteome</keyword>
<feature type="signal peptide" evidence="9">
    <location>
        <begin position="1"/>
        <end position="27"/>
    </location>
</feature>
<dbReference type="Pfam" id="PF02107">
    <property type="entry name" value="FlgH"/>
    <property type="match status" value="1"/>
</dbReference>
<dbReference type="EMBL" id="SIHJ01000001">
    <property type="protein sequence ID" value="TWT37927.1"/>
    <property type="molecule type" value="Genomic_DNA"/>
</dbReference>
<dbReference type="GO" id="GO:0009427">
    <property type="term" value="C:bacterial-type flagellum basal body, distal rod, L ring"/>
    <property type="evidence" value="ECO:0007669"/>
    <property type="project" value="InterPro"/>
</dbReference>
<dbReference type="GO" id="GO:0071973">
    <property type="term" value="P:bacterial-type flagellum-dependent cell motility"/>
    <property type="evidence" value="ECO:0007669"/>
    <property type="project" value="InterPro"/>
</dbReference>
<keyword evidence="10" id="KW-0969">Cilium</keyword>